<organism evidence="8 9">
    <name type="scientific">Mycolicibacterium anyangense</name>
    <dbReference type="NCBI Taxonomy" id="1431246"/>
    <lineage>
        <taxon>Bacteria</taxon>
        <taxon>Bacillati</taxon>
        <taxon>Actinomycetota</taxon>
        <taxon>Actinomycetes</taxon>
        <taxon>Mycobacteriales</taxon>
        <taxon>Mycobacteriaceae</taxon>
        <taxon>Mycolicibacterium</taxon>
    </lineage>
</organism>
<dbReference type="InterPro" id="IPR009057">
    <property type="entry name" value="Homeodomain-like_sf"/>
</dbReference>
<dbReference type="PANTHER" id="PTHR30055">
    <property type="entry name" value="HTH-TYPE TRANSCRIPTIONAL REGULATOR RUTR"/>
    <property type="match status" value="1"/>
</dbReference>
<evidence type="ECO:0000256" key="3">
    <source>
        <dbReference type="ARBA" id="ARBA00023125"/>
    </source>
</evidence>
<feature type="compositionally biased region" description="Basic and acidic residues" evidence="6">
    <location>
        <begin position="1"/>
        <end position="14"/>
    </location>
</feature>
<dbReference type="Pfam" id="PF17932">
    <property type="entry name" value="TetR_C_24"/>
    <property type="match status" value="1"/>
</dbReference>
<keyword evidence="2" id="KW-0805">Transcription regulation</keyword>
<gene>
    <name evidence="8" type="ORF">MANY_26030</name>
</gene>
<name>A0A6N4W5M3_9MYCO</name>
<keyword evidence="1" id="KW-0678">Repressor</keyword>
<keyword evidence="9" id="KW-1185">Reference proteome</keyword>
<dbReference type="RefSeq" id="WP_163804605.1">
    <property type="nucleotide sequence ID" value="NZ_AP022620.1"/>
</dbReference>
<dbReference type="PROSITE" id="PS50977">
    <property type="entry name" value="HTH_TETR_2"/>
    <property type="match status" value="1"/>
</dbReference>
<feature type="domain" description="HTH tetR-type" evidence="7">
    <location>
        <begin position="27"/>
        <end position="87"/>
    </location>
</feature>
<keyword evidence="4" id="KW-0804">Transcription</keyword>
<dbReference type="Proteomes" id="UP000467249">
    <property type="component" value="Chromosome"/>
</dbReference>
<evidence type="ECO:0000313" key="9">
    <source>
        <dbReference type="Proteomes" id="UP000467249"/>
    </source>
</evidence>
<evidence type="ECO:0000256" key="4">
    <source>
        <dbReference type="ARBA" id="ARBA00023163"/>
    </source>
</evidence>
<dbReference type="InterPro" id="IPR001647">
    <property type="entry name" value="HTH_TetR"/>
</dbReference>
<evidence type="ECO:0000256" key="1">
    <source>
        <dbReference type="ARBA" id="ARBA00022491"/>
    </source>
</evidence>
<dbReference type="GO" id="GO:0003700">
    <property type="term" value="F:DNA-binding transcription factor activity"/>
    <property type="evidence" value="ECO:0007669"/>
    <property type="project" value="TreeGrafter"/>
</dbReference>
<sequence>MSPTRPQKDSEHRGPGRPRGSVAANRDITRDRIYEAATELFALRGYHGTSVAQISASSGIQTGALYHHIKSKEELLWQILRRYTGKALAAAVGVTSAAADPVDKLSRLIDTHVEVIATHRREVAIQTRDASELNSEHGIQLQALRQGVQDCWESVIGDCWPDKRPAEVRVVANGMLGMVNSLWYWFRPERGDTAAEVAREFRDVIINGVGRTR</sequence>
<dbReference type="Pfam" id="PF00440">
    <property type="entry name" value="TetR_N"/>
    <property type="match status" value="1"/>
</dbReference>
<dbReference type="PRINTS" id="PR00455">
    <property type="entry name" value="HTHTETR"/>
</dbReference>
<dbReference type="KEGG" id="many:MANY_26030"/>
<reference evidence="8 9" key="1">
    <citation type="journal article" date="2019" name="Emerg. Microbes Infect.">
        <title>Comprehensive subspecies identification of 175 nontuberculous mycobacteria species based on 7547 genomic profiles.</title>
        <authorList>
            <person name="Matsumoto Y."/>
            <person name="Kinjo T."/>
            <person name="Motooka D."/>
            <person name="Nabeya D."/>
            <person name="Jung N."/>
            <person name="Uechi K."/>
            <person name="Horii T."/>
            <person name="Iida T."/>
            <person name="Fujita J."/>
            <person name="Nakamura S."/>
        </authorList>
    </citation>
    <scope>NUCLEOTIDE SEQUENCE [LARGE SCALE GENOMIC DNA]</scope>
    <source>
        <strain evidence="8 9">JCM 30275</strain>
    </source>
</reference>
<evidence type="ECO:0000259" key="7">
    <source>
        <dbReference type="PROSITE" id="PS50977"/>
    </source>
</evidence>
<dbReference type="GO" id="GO:0000976">
    <property type="term" value="F:transcription cis-regulatory region binding"/>
    <property type="evidence" value="ECO:0007669"/>
    <property type="project" value="TreeGrafter"/>
</dbReference>
<evidence type="ECO:0000313" key="8">
    <source>
        <dbReference type="EMBL" id="BBZ77266.1"/>
    </source>
</evidence>
<dbReference type="SUPFAM" id="SSF46689">
    <property type="entry name" value="Homeodomain-like"/>
    <property type="match status" value="1"/>
</dbReference>
<accession>A0A6N4W5M3</accession>
<protein>
    <submittedName>
        <fullName evidence="8">Putative transcriptional regulator, TetR family protein</fullName>
    </submittedName>
</protein>
<dbReference type="InterPro" id="IPR050109">
    <property type="entry name" value="HTH-type_TetR-like_transc_reg"/>
</dbReference>
<dbReference type="Gene3D" id="1.10.10.60">
    <property type="entry name" value="Homeodomain-like"/>
    <property type="match status" value="1"/>
</dbReference>
<dbReference type="InterPro" id="IPR036271">
    <property type="entry name" value="Tet_transcr_reg_TetR-rel_C_sf"/>
</dbReference>
<evidence type="ECO:0000256" key="2">
    <source>
        <dbReference type="ARBA" id="ARBA00023015"/>
    </source>
</evidence>
<dbReference type="EMBL" id="AP022620">
    <property type="protein sequence ID" value="BBZ77266.1"/>
    <property type="molecule type" value="Genomic_DNA"/>
</dbReference>
<evidence type="ECO:0000256" key="5">
    <source>
        <dbReference type="PROSITE-ProRule" id="PRU00335"/>
    </source>
</evidence>
<feature type="region of interest" description="Disordered" evidence="6">
    <location>
        <begin position="1"/>
        <end position="27"/>
    </location>
</feature>
<proteinExistence type="predicted"/>
<keyword evidence="3 5" id="KW-0238">DNA-binding</keyword>
<feature type="DNA-binding region" description="H-T-H motif" evidence="5">
    <location>
        <begin position="50"/>
        <end position="69"/>
    </location>
</feature>
<dbReference type="InterPro" id="IPR041490">
    <property type="entry name" value="KstR2_TetR_C"/>
</dbReference>
<dbReference type="Gene3D" id="1.10.357.10">
    <property type="entry name" value="Tetracycline Repressor, domain 2"/>
    <property type="match status" value="1"/>
</dbReference>
<dbReference type="PANTHER" id="PTHR30055:SF175">
    <property type="entry name" value="HTH-TYPE TRANSCRIPTIONAL REPRESSOR KSTR2"/>
    <property type="match status" value="1"/>
</dbReference>
<evidence type="ECO:0000256" key="6">
    <source>
        <dbReference type="SAM" id="MobiDB-lite"/>
    </source>
</evidence>
<dbReference type="AlphaFoldDB" id="A0A6N4W5M3"/>
<dbReference type="SUPFAM" id="SSF48498">
    <property type="entry name" value="Tetracyclin repressor-like, C-terminal domain"/>
    <property type="match status" value="1"/>
</dbReference>